<feature type="region of interest" description="Disordered" evidence="5">
    <location>
        <begin position="260"/>
        <end position="289"/>
    </location>
</feature>
<keyword evidence="8" id="KW-1185">Reference proteome</keyword>
<comment type="caution">
    <text evidence="7">The sequence shown here is derived from an EMBL/GenBank/DDBJ whole genome shotgun (WGS) entry which is preliminary data.</text>
</comment>
<dbReference type="PANTHER" id="PTHR43776:SF7">
    <property type="entry name" value="D,D-DIPEPTIDE TRANSPORT ATP-BINDING PROTEIN DDPF-RELATED"/>
    <property type="match status" value="1"/>
</dbReference>
<proteinExistence type="inferred from homology"/>
<dbReference type="PROSITE" id="PS50893">
    <property type="entry name" value="ABC_TRANSPORTER_2"/>
    <property type="match status" value="1"/>
</dbReference>
<evidence type="ECO:0000256" key="2">
    <source>
        <dbReference type="ARBA" id="ARBA00022448"/>
    </source>
</evidence>
<dbReference type="Pfam" id="PF08352">
    <property type="entry name" value="oligo_HPY"/>
    <property type="match status" value="1"/>
</dbReference>
<reference evidence="8" key="1">
    <citation type="journal article" date="2019" name="Int. J. Syst. Evol. Microbiol.">
        <title>The Global Catalogue of Microorganisms (GCM) 10K type strain sequencing project: providing services to taxonomists for standard genome sequencing and annotation.</title>
        <authorList>
            <consortium name="The Broad Institute Genomics Platform"/>
            <consortium name="The Broad Institute Genome Sequencing Center for Infectious Disease"/>
            <person name="Wu L."/>
            <person name="Ma J."/>
        </authorList>
    </citation>
    <scope>NUCLEOTIDE SEQUENCE [LARGE SCALE GENOMIC DNA]</scope>
    <source>
        <strain evidence="8">CGMCC 4.7198</strain>
    </source>
</reference>
<evidence type="ECO:0000256" key="3">
    <source>
        <dbReference type="ARBA" id="ARBA00022741"/>
    </source>
</evidence>
<dbReference type="Proteomes" id="UP001596957">
    <property type="component" value="Unassembled WGS sequence"/>
</dbReference>
<dbReference type="NCBIfam" id="TIGR01727">
    <property type="entry name" value="oligo_HPY"/>
    <property type="match status" value="1"/>
</dbReference>
<dbReference type="InterPro" id="IPR013563">
    <property type="entry name" value="Oligopep_ABC_C"/>
</dbReference>
<keyword evidence="3" id="KW-0547">Nucleotide-binding</keyword>
<dbReference type="Gene3D" id="3.40.50.300">
    <property type="entry name" value="P-loop containing nucleotide triphosphate hydrolases"/>
    <property type="match status" value="1"/>
</dbReference>
<dbReference type="RefSeq" id="WP_381253279.1">
    <property type="nucleotide sequence ID" value="NZ_JBHTBI010000009.1"/>
</dbReference>
<evidence type="ECO:0000256" key="1">
    <source>
        <dbReference type="ARBA" id="ARBA00005417"/>
    </source>
</evidence>
<dbReference type="SMART" id="SM00382">
    <property type="entry name" value="AAA"/>
    <property type="match status" value="1"/>
</dbReference>
<dbReference type="InterPro" id="IPR027417">
    <property type="entry name" value="P-loop_NTPase"/>
</dbReference>
<evidence type="ECO:0000259" key="6">
    <source>
        <dbReference type="PROSITE" id="PS50893"/>
    </source>
</evidence>
<dbReference type="EMBL" id="JBHTEC010000008">
    <property type="protein sequence ID" value="MFD0288607.1"/>
    <property type="molecule type" value="Genomic_DNA"/>
</dbReference>
<dbReference type="PANTHER" id="PTHR43776">
    <property type="entry name" value="TRANSPORT ATP-BINDING PROTEIN"/>
    <property type="match status" value="1"/>
</dbReference>
<evidence type="ECO:0000313" key="8">
    <source>
        <dbReference type="Proteomes" id="UP001596957"/>
    </source>
</evidence>
<name>A0ABW2W1E9_9ACTN</name>
<feature type="domain" description="ABC transporter" evidence="6">
    <location>
        <begin position="6"/>
        <end position="251"/>
    </location>
</feature>
<dbReference type="Pfam" id="PF00005">
    <property type="entry name" value="ABC_tran"/>
    <property type="match status" value="1"/>
</dbReference>
<dbReference type="InterPro" id="IPR003593">
    <property type="entry name" value="AAA+_ATPase"/>
</dbReference>
<organism evidence="7 8">
    <name type="scientific">Streptomyces lutosisoli</name>
    <dbReference type="NCBI Taxonomy" id="2665721"/>
    <lineage>
        <taxon>Bacteria</taxon>
        <taxon>Bacillati</taxon>
        <taxon>Actinomycetota</taxon>
        <taxon>Actinomycetes</taxon>
        <taxon>Kitasatosporales</taxon>
        <taxon>Streptomycetaceae</taxon>
        <taxon>Streptomyces</taxon>
    </lineage>
</organism>
<evidence type="ECO:0000313" key="7">
    <source>
        <dbReference type="EMBL" id="MFD0288607.1"/>
    </source>
</evidence>
<dbReference type="SUPFAM" id="SSF52540">
    <property type="entry name" value="P-loop containing nucleoside triphosphate hydrolases"/>
    <property type="match status" value="1"/>
</dbReference>
<gene>
    <name evidence="7" type="ORF">ACFQZP_44835</name>
</gene>
<evidence type="ECO:0000256" key="4">
    <source>
        <dbReference type="ARBA" id="ARBA00022840"/>
    </source>
</evidence>
<comment type="similarity">
    <text evidence="1">Belongs to the ABC transporter superfamily.</text>
</comment>
<sequence length="333" mass="35412">MSTPLLDVKDLGVEYRSGWRSSPTKAVDDVSLTVGHGEIVGLVGESGSGKSTVGRAILGLMAAARGTIHLGGQDITRQRAAERRDLPTGLQVVFQDPYASLNPARTIGRTLSEPLEVHGKLSAADARTQIEELLTRVGLPADAIDRYPSAFSGGQRQRIAIARAISTDPALVICDEPTSALDVITQARMLDLMSDLSRERGTAMLFIAHNLAVVAAIAQRVVVLYRGRVMETGTTQDVLCRPLHPYTQALIASSPVADPLRQRKRRAARQQADPVAGSEGTGTTPEGCPFAPRCPHATSTCRIQRPAVTLVDGRSVACHLFTADTPTPEGATA</sequence>
<keyword evidence="4 7" id="KW-0067">ATP-binding</keyword>
<protein>
    <submittedName>
        <fullName evidence="7">ABC transporter ATP-binding protein</fullName>
    </submittedName>
</protein>
<dbReference type="InterPro" id="IPR050319">
    <property type="entry name" value="ABC_transp_ATP-bind"/>
</dbReference>
<dbReference type="PROSITE" id="PS00211">
    <property type="entry name" value="ABC_TRANSPORTER_1"/>
    <property type="match status" value="1"/>
</dbReference>
<dbReference type="InterPro" id="IPR003439">
    <property type="entry name" value="ABC_transporter-like_ATP-bd"/>
</dbReference>
<dbReference type="CDD" id="cd03257">
    <property type="entry name" value="ABC_NikE_OppD_transporters"/>
    <property type="match status" value="1"/>
</dbReference>
<accession>A0ABW2W1E9</accession>
<dbReference type="InterPro" id="IPR017871">
    <property type="entry name" value="ABC_transporter-like_CS"/>
</dbReference>
<keyword evidence="2" id="KW-0813">Transport</keyword>
<evidence type="ECO:0000256" key="5">
    <source>
        <dbReference type="SAM" id="MobiDB-lite"/>
    </source>
</evidence>
<dbReference type="GO" id="GO:0005524">
    <property type="term" value="F:ATP binding"/>
    <property type="evidence" value="ECO:0007669"/>
    <property type="project" value="UniProtKB-KW"/>
</dbReference>